<comment type="caution">
    <text evidence="1">The sequence shown here is derived from an EMBL/GenBank/DDBJ whole genome shotgun (WGS) entry which is preliminary data.</text>
</comment>
<protein>
    <submittedName>
        <fullName evidence="1">Transcription accessory protein</fullName>
    </submittedName>
</protein>
<name>A0A0J7K5J8_LASNI</name>
<gene>
    <name evidence="1" type="ORF">RF55_15724</name>
</gene>
<accession>A0A0J7K5J8</accession>
<dbReference type="EMBL" id="LBMM01013508">
    <property type="protein sequence ID" value="KMQ85607.1"/>
    <property type="molecule type" value="Genomic_DNA"/>
</dbReference>
<organism evidence="1 2">
    <name type="scientific">Lasius niger</name>
    <name type="common">Black garden ant</name>
    <dbReference type="NCBI Taxonomy" id="67767"/>
    <lineage>
        <taxon>Eukaryota</taxon>
        <taxon>Metazoa</taxon>
        <taxon>Ecdysozoa</taxon>
        <taxon>Arthropoda</taxon>
        <taxon>Hexapoda</taxon>
        <taxon>Insecta</taxon>
        <taxon>Pterygota</taxon>
        <taxon>Neoptera</taxon>
        <taxon>Endopterygota</taxon>
        <taxon>Hymenoptera</taxon>
        <taxon>Apocrita</taxon>
        <taxon>Aculeata</taxon>
        <taxon>Formicoidea</taxon>
        <taxon>Formicidae</taxon>
        <taxon>Formicinae</taxon>
        <taxon>Lasius</taxon>
        <taxon>Lasius</taxon>
    </lineage>
</organism>
<proteinExistence type="predicted"/>
<sequence length="154" mass="18076">MLSKAPFAIYHQAQVFHRRADLNSRVADCYLGHFFWLPPLVKQDRFRLLFGYRQSKFPDVSHHSRDLHLSPNYRIAHMTRGHQDHGIVGVAYYLASLFHVHPEHRVEPNVPEQGPQDGFLRYPCFDCPLFPRTVICSERDRSFCQIIVHYSSDV</sequence>
<evidence type="ECO:0000313" key="1">
    <source>
        <dbReference type="EMBL" id="KMQ85607.1"/>
    </source>
</evidence>
<reference evidence="1 2" key="1">
    <citation type="submission" date="2015-04" db="EMBL/GenBank/DDBJ databases">
        <title>Lasius niger genome sequencing.</title>
        <authorList>
            <person name="Konorov E.A."/>
            <person name="Nikitin M.A."/>
            <person name="Kirill M.V."/>
            <person name="Chang P."/>
        </authorList>
    </citation>
    <scope>NUCLEOTIDE SEQUENCE [LARGE SCALE GENOMIC DNA]</scope>
    <source>
        <tissue evidence="1">Whole</tissue>
    </source>
</reference>
<dbReference type="Proteomes" id="UP000036403">
    <property type="component" value="Unassembled WGS sequence"/>
</dbReference>
<keyword evidence="2" id="KW-1185">Reference proteome</keyword>
<dbReference type="AlphaFoldDB" id="A0A0J7K5J8"/>
<dbReference type="PaxDb" id="67767-A0A0J7K5J8"/>
<evidence type="ECO:0000313" key="2">
    <source>
        <dbReference type="Proteomes" id="UP000036403"/>
    </source>
</evidence>